<keyword evidence="7" id="KW-1185">Reference proteome</keyword>
<evidence type="ECO:0000256" key="3">
    <source>
        <dbReference type="ARBA" id="ARBA00023125"/>
    </source>
</evidence>
<dbReference type="PANTHER" id="PTHR30537">
    <property type="entry name" value="HTH-TYPE TRANSCRIPTIONAL REGULATOR"/>
    <property type="match status" value="1"/>
</dbReference>
<dbReference type="AlphaFoldDB" id="A0A4R3YMN2"/>
<proteinExistence type="inferred from homology"/>
<keyword evidence="4" id="KW-0804">Transcription</keyword>
<evidence type="ECO:0000313" key="6">
    <source>
        <dbReference type="EMBL" id="TCV92083.1"/>
    </source>
</evidence>
<dbReference type="PANTHER" id="PTHR30537:SF72">
    <property type="entry name" value="LYSR FAMILY TRANSCRIPTIONAL REGULATOR"/>
    <property type="match status" value="1"/>
</dbReference>
<dbReference type="Gene3D" id="1.10.10.10">
    <property type="entry name" value="Winged helix-like DNA-binding domain superfamily/Winged helix DNA-binding domain"/>
    <property type="match status" value="1"/>
</dbReference>
<keyword evidence="2" id="KW-0805">Transcription regulation</keyword>
<evidence type="ECO:0000256" key="4">
    <source>
        <dbReference type="ARBA" id="ARBA00023163"/>
    </source>
</evidence>
<dbReference type="InterPro" id="IPR036390">
    <property type="entry name" value="WH_DNA-bd_sf"/>
</dbReference>
<dbReference type="RefSeq" id="WP_132146271.1">
    <property type="nucleotide sequence ID" value="NZ_SMCS01000008.1"/>
</dbReference>
<reference evidence="6 7" key="1">
    <citation type="submission" date="2019-03" db="EMBL/GenBank/DDBJ databases">
        <title>Above-ground endophytic microbial communities from plants in different locations in the United States.</title>
        <authorList>
            <person name="Frank C."/>
        </authorList>
    </citation>
    <scope>NUCLEOTIDE SEQUENCE [LARGE SCALE GENOMIC DNA]</scope>
    <source>
        <strain evidence="6 7">LP_13_YM</strain>
    </source>
</reference>
<organism evidence="6 7">
    <name type="scientific">Luteibacter rhizovicinus</name>
    <dbReference type="NCBI Taxonomy" id="242606"/>
    <lineage>
        <taxon>Bacteria</taxon>
        <taxon>Pseudomonadati</taxon>
        <taxon>Pseudomonadota</taxon>
        <taxon>Gammaproteobacteria</taxon>
        <taxon>Lysobacterales</taxon>
        <taxon>Rhodanobacteraceae</taxon>
        <taxon>Luteibacter</taxon>
    </lineage>
</organism>
<dbReference type="SUPFAM" id="SSF46785">
    <property type="entry name" value="Winged helix' DNA-binding domain"/>
    <property type="match status" value="1"/>
</dbReference>
<dbReference type="CDD" id="cd08476">
    <property type="entry name" value="PBP2_CrgA_like_7"/>
    <property type="match status" value="1"/>
</dbReference>
<dbReference type="SUPFAM" id="SSF53850">
    <property type="entry name" value="Periplasmic binding protein-like II"/>
    <property type="match status" value="1"/>
</dbReference>
<dbReference type="Gene3D" id="3.40.190.290">
    <property type="match status" value="1"/>
</dbReference>
<evidence type="ECO:0000256" key="2">
    <source>
        <dbReference type="ARBA" id="ARBA00023015"/>
    </source>
</evidence>
<evidence type="ECO:0000313" key="7">
    <source>
        <dbReference type="Proteomes" id="UP000295645"/>
    </source>
</evidence>
<dbReference type="InterPro" id="IPR005119">
    <property type="entry name" value="LysR_subst-bd"/>
</dbReference>
<dbReference type="GO" id="GO:0043565">
    <property type="term" value="F:sequence-specific DNA binding"/>
    <property type="evidence" value="ECO:0007669"/>
    <property type="project" value="TreeGrafter"/>
</dbReference>
<accession>A0A4R3YMN2</accession>
<dbReference type="FunFam" id="1.10.10.10:FF:000001">
    <property type="entry name" value="LysR family transcriptional regulator"/>
    <property type="match status" value="1"/>
</dbReference>
<dbReference type="InterPro" id="IPR036388">
    <property type="entry name" value="WH-like_DNA-bd_sf"/>
</dbReference>
<feature type="domain" description="HTH lysR-type" evidence="5">
    <location>
        <begin position="6"/>
        <end position="63"/>
    </location>
</feature>
<dbReference type="OrthoDB" id="9810065at2"/>
<dbReference type="Pfam" id="PF00126">
    <property type="entry name" value="HTH_1"/>
    <property type="match status" value="1"/>
</dbReference>
<dbReference type="PROSITE" id="PS50931">
    <property type="entry name" value="HTH_LYSR"/>
    <property type="match status" value="1"/>
</dbReference>
<dbReference type="InterPro" id="IPR058163">
    <property type="entry name" value="LysR-type_TF_proteobact-type"/>
</dbReference>
<protein>
    <submittedName>
        <fullName evidence="6">LysR family transcriptional regulator</fullName>
    </submittedName>
</protein>
<name>A0A4R3YMN2_9GAMM</name>
<sequence length="298" mass="32961">MNPSAENLARIVTFVQTAESLSFVGAARHLGVSASAVGKTVAKLEKTLGVRLFQRSTRTVRLTDEGCLFYERCRKVLDDLHDAEAMVSEAAQTPRGRLRVSLPTIGYRFLVPHIAEFHRLYPDVELDLDFSDRLVDIIEDGFDAVIRSGDLPDSRLMSRLLGPFRFVLCAAPAYLAIHGMPKNIADLANHACLQFRFPTSGKIRGWPFADASPGTQANSPLTCSNMEAIRAVTVEGLGLGYMPDFLARSAIADGTLKHVPLNLPADEGRFWVLWPSSRQLSPKIRVFVDFVCARLFKD</sequence>
<gene>
    <name evidence="6" type="ORF">EC912_10876</name>
</gene>
<evidence type="ECO:0000259" key="5">
    <source>
        <dbReference type="PROSITE" id="PS50931"/>
    </source>
</evidence>
<comment type="caution">
    <text evidence="6">The sequence shown here is derived from an EMBL/GenBank/DDBJ whole genome shotgun (WGS) entry which is preliminary data.</text>
</comment>
<dbReference type="Pfam" id="PF03466">
    <property type="entry name" value="LysR_substrate"/>
    <property type="match status" value="1"/>
</dbReference>
<dbReference type="GO" id="GO:0006351">
    <property type="term" value="P:DNA-templated transcription"/>
    <property type="evidence" value="ECO:0007669"/>
    <property type="project" value="TreeGrafter"/>
</dbReference>
<dbReference type="Proteomes" id="UP000295645">
    <property type="component" value="Unassembled WGS sequence"/>
</dbReference>
<dbReference type="EMBL" id="SMCS01000008">
    <property type="protein sequence ID" value="TCV92083.1"/>
    <property type="molecule type" value="Genomic_DNA"/>
</dbReference>
<evidence type="ECO:0000256" key="1">
    <source>
        <dbReference type="ARBA" id="ARBA00009437"/>
    </source>
</evidence>
<dbReference type="InterPro" id="IPR000847">
    <property type="entry name" value="LysR_HTH_N"/>
</dbReference>
<comment type="similarity">
    <text evidence="1">Belongs to the LysR transcriptional regulatory family.</text>
</comment>
<dbReference type="GO" id="GO:0003700">
    <property type="term" value="F:DNA-binding transcription factor activity"/>
    <property type="evidence" value="ECO:0007669"/>
    <property type="project" value="InterPro"/>
</dbReference>
<keyword evidence="3" id="KW-0238">DNA-binding</keyword>